<organism evidence="1">
    <name type="scientific">marine sediment metagenome</name>
    <dbReference type="NCBI Taxonomy" id="412755"/>
    <lineage>
        <taxon>unclassified sequences</taxon>
        <taxon>metagenomes</taxon>
        <taxon>ecological metagenomes</taxon>
    </lineage>
</organism>
<protein>
    <recommendedName>
        <fullName evidence="2">ABC transporter ATP-binding protein</fullName>
    </recommendedName>
</protein>
<comment type="caution">
    <text evidence="1">The sequence shown here is derived from an EMBL/GenBank/DDBJ whole genome shotgun (WGS) entry which is preliminary data.</text>
</comment>
<name>A0A0F9FYT3_9ZZZZ</name>
<evidence type="ECO:0008006" key="2">
    <source>
        <dbReference type="Google" id="ProtNLM"/>
    </source>
</evidence>
<accession>A0A0F9FYT3</accession>
<dbReference type="EMBL" id="LAZR01028460">
    <property type="protein sequence ID" value="KKL62535.1"/>
    <property type="molecule type" value="Genomic_DNA"/>
</dbReference>
<reference evidence="1" key="1">
    <citation type="journal article" date="2015" name="Nature">
        <title>Complex archaea that bridge the gap between prokaryotes and eukaryotes.</title>
        <authorList>
            <person name="Spang A."/>
            <person name="Saw J.H."/>
            <person name="Jorgensen S.L."/>
            <person name="Zaremba-Niedzwiedzka K."/>
            <person name="Martijn J."/>
            <person name="Lind A.E."/>
            <person name="van Eijk R."/>
            <person name="Schleper C."/>
            <person name="Guy L."/>
            <person name="Ettema T.J."/>
        </authorList>
    </citation>
    <scope>NUCLEOTIDE SEQUENCE</scope>
</reference>
<evidence type="ECO:0000313" key="1">
    <source>
        <dbReference type="EMBL" id="KKL62535.1"/>
    </source>
</evidence>
<proteinExistence type="predicted"/>
<feature type="non-terminal residue" evidence="1">
    <location>
        <position position="1"/>
    </location>
</feature>
<gene>
    <name evidence="1" type="ORF">LCGC14_2184250</name>
</gene>
<dbReference type="AlphaFoldDB" id="A0A0F9FYT3"/>
<sequence length="45" mass="4974">KEFKTTFIFSTHDMNIVLKASRVVTIKDGSVESDEKKEAGNAVCV</sequence>